<organism evidence="2 3">
    <name type="scientific">Corallococcus llansteffanensis</name>
    <dbReference type="NCBI Taxonomy" id="2316731"/>
    <lineage>
        <taxon>Bacteria</taxon>
        <taxon>Pseudomonadati</taxon>
        <taxon>Myxococcota</taxon>
        <taxon>Myxococcia</taxon>
        <taxon>Myxococcales</taxon>
        <taxon>Cystobacterineae</taxon>
        <taxon>Myxococcaceae</taxon>
        <taxon>Corallococcus</taxon>
    </lineage>
</organism>
<gene>
    <name evidence="2" type="ORF">D7V93_10890</name>
</gene>
<feature type="region of interest" description="Disordered" evidence="1">
    <location>
        <begin position="1"/>
        <end position="99"/>
    </location>
</feature>
<dbReference type="Proteomes" id="UP000272888">
    <property type="component" value="Unassembled WGS sequence"/>
</dbReference>
<feature type="compositionally biased region" description="Low complexity" evidence="1">
    <location>
        <begin position="78"/>
        <end position="99"/>
    </location>
</feature>
<evidence type="ECO:0000256" key="1">
    <source>
        <dbReference type="SAM" id="MobiDB-lite"/>
    </source>
</evidence>
<feature type="compositionally biased region" description="Pro residues" evidence="1">
    <location>
        <begin position="49"/>
        <end position="60"/>
    </location>
</feature>
<dbReference type="AlphaFoldDB" id="A0A3A8PZP6"/>
<proteinExistence type="predicted"/>
<evidence type="ECO:0000313" key="3">
    <source>
        <dbReference type="Proteomes" id="UP000272888"/>
    </source>
</evidence>
<feature type="compositionally biased region" description="Gly residues" evidence="1">
    <location>
        <begin position="20"/>
        <end position="29"/>
    </location>
</feature>
<accession>A0A3A8PZP6</accession>
<feature type="compositionally biased region" description="Low complexity" evidence="1">
    <location>
        <begin position="61"/>
        <end position="70"/>
    </location>
</feature>
<feature type="compositionally biased region" description="Low complexity" evidence="1">
    <location>
        <begin position="38"/>
        <end position="48"/>
    </location>
</feature>
<name>A0A3A8PZP6_9BACT</name>
<dbReference type="EMBL" id="RAWB01000086">
    <property type="protein sequence ID" value="RKH61976.1"/>
    <property type="molecule type" value="Genomic_DNA"/>
</dbReference>
<reference evidence="3" key="1">
    <citation type="submission" date="2018-09" db="EMBL/GenBank/DDBJ databases">
        <authorList>
            <person name="Livingstone P.G."/>
            <person name="Whitworth D.E."/>
        </authorList>
    </citation>
    <scope>NUCLEOTIDE SEQUENCE [LARGE SCALE GENOMIC DNA]</scope>
    <source>
        <strain evidence="3">CA051B</strain>
    </source>
</reference>
<evidence type="ECO:0000313" key="2">
    <source>
        <dbReference type="EMBL" id="RKH61976.1"/>
    </source>
</evidence>
<comment type="caution">
    <text evidence="2">The sequence shown here is derived from an EMBL/GenBank/DDBJ whole genome shotgun (WGS) entry which is preliminary data.</text>
</comment>
<protein>
    <submittedName>
        <fullName evidence="2">Uncharacterized protein</fullName>
    </submittedName>
</protein>
<sequence>MEAAAFPGAVIRRAPCSTGPRGGTGGARARGGSRRPRTGPCLQARAAPAPAPPLRAPAPPAHGAARASAAPPAPPRGPSLRAPRGPGRAGPRARAGAAA</sequence>
<keyword evidence="3" id="KW-1185">Reference proteome</keyword>